<feature type="domain" description="TATA-binding protein interacting (TIP20)" evidence="5">
    <location>
        <begin position="1198"/>
        <end position="1257"/>
    </location>
</feature>
<dbReference type="Pfam" id="PF08623">
    <property type="entry name" value="TIP120"/>
    <property type="match status" value="2"/>
</dbReference>
<reference evidence="6" key="2">
    <citation type="submission" date="2025-08" db="UniProtKB">
        <authorList>
            <consortium name="Ensembl"/>
        </authorList>
    </citation>
    <scope>IDENTIFICATION</scope>
</reference>
<keyword evidence="7" id="KW-1185">Reference proteome</keyword>
<evidence type="ECO:0000256" key="2">
    <source>
        <dbReference type="ARBA" id="ARBA00022737"/>
    </source>
</evidence>
<evidence type="ECO:0000259" key="5">
    <source>
        <dbReference type="Pfam" id="PF08623"/>
    </source>
</evidence>
<dbReference type="Ensembl" id="ENSCSAVT00000007985.1">
    <property type="protein sequence ID" value="ENSCSAVP00000007880.1"/>
    <property type="gene ID" value="ENSCSAVG00000004706.1"/>
</dbReference>
<reference evidence="6" key="3">
    <citation type="submission" date="2025-09" db="UniProtKB">
        <authorList>
            <consortium name="Ensembl"/>
        </authorList>
    </citation>
    <scope>IDENTIFICATION</scope>
</reference>
<evidence type="ECO:0000256" key="1">
    <source>
        <dbReference type="ARBA" id="ARBA00007657"/>
    </source>
</evidence>
<dbReference type="Pfam" id="PF25782">
    <property type="entry name" value="TPR_CAND1"/>
    <property type="match status" value="1"/>
</dbReference>
<comment type="similarity">
    <text evidence="1">Belongs to the CAND family.</text>
</comment>
<dbReference type="eggNOG" id="KOG1824">
    <property type="taxonomic scope" value="Eukaryota"/>
</dbReference>
<proteinExistence type="inferred from homology"/>
<reference evidence="7" key="1">
    <citation type="submission" date="2003-08" db="EMBL/GenBank/DDBJ databases">
        <authorList>
            <person name="Birren B."/>
            <person name="Nusbaum C."/>
            <person name="Abebe A."/>
            <person name="Abouelleil A."/>
            <person name="Adekoya E."/>
            <person name="Ait-zahra M."/>
            <person name="Allen N."/>
            <person name="Allen T."/>
            <person name="An P."/>
            <person name="Anderson M."/>
            <person name="Anderson S."/>
            <person name="Arachchi H."/>
            <person name="Armbruster J."/>
            <person name="Bachantsang P."/>
            <person name="Baldwin J."/>
            <person name="Barry A."/>
            <person name="Bayul T."/>
            <person name="Blitshsteyn B."/>
            <person name="Bloom T."/>
            <person name="Blye J."/>
            <person name="Boguslavskiy L."/>
            <person name="Borowsky M."/>
            <person name="Boukhgalter B."/>
            <person name="Brunache A."/>
            <person name="Butler J."/>
            <person name="Calixte N."/>
            <person name="Calvo S."/>
            <person name="Camarata J."/>
            <person name="Campo K."/>
            <person name="Chang J."/>
            <person name="Cheshatsang Y."/>
            <person name="Citroen M."/>
            <person name="Collymore A."/>
            <person name="Considine T."/>
            <person name="Cook A."/>
            <person name="Cooke P."/>
            <person name="Corum B."/>
            <person name="Cuomo C."/>
            <person name="David R."/>
            <person name="Dawoe T."/>
            <person name="Degray S."/>
            <person name="Dodge S."/>
            <person name="Dooley K."/>
            <person name="Dorje P."/>
            <person name="Dorjee K."/>
            <person name="Dorris L."/>
            <person name="Duffey N."/>
            <person name="Dupes A."/>
            <person name="Elkins T."/>
            <person name="Engels R."/>
            <person name="Erickson J."/>
            <person name="Farina A."/>
            <person name="Faro S."/>
            <person name="Ferreira P."/>
            <person name="Fischer H."/>
            <person name="Fitzgerald M."/>
            <person name="Foley K."/>
            <person name="Gage D."/>
            <person name="Galagan J."/>
            <person name="Gearin G."/>
            <person name="Gnerre S."/>
            <person name="Gnirke A."/>
            <person name="Goyette A."/>
            <person name="Graham J."/>
            <person name="Grandbois E."/>
            <person name="Gyaltsen K."/>
            <person name="Hafez N."/>
            <person name="Hagopian D."/>
            <person name="Hagos B."/>
            <person name="Hall J."/>
            <person name="Hatcher B."/>
            <person name="Heller A."/>
            <person name="Higgins H."/>
            <person name="Honan T."/>
            <person name="Horn A."/>
            <person name="Houde N."/>
            <person name="Hughes L."/>
            <person name="Hulme W."/>
            <person name="Husby E."/>
            <person name="Iliev I."/>
            <person name="Jaffe D."/>
            <person name="Jones C."/>
            <person name="Kamal M."/>
            <person name="Kamat A."/>
            <person name="Kamvysselis M."/>
            <person name="Karlsson E."/>
            <person name="Kells C."/>
            <person name="Kieu A."/>
            <person name="Kisner P."/>
            <person name="Kodira C."/>
            <person name="Kulbokas E."/>
            <person name="Labutti K."/>
            <person name="Lama D."/>
            <person name="Landers T."/>
            <person name="Leger J."/>
            <person name="Levine S."/>
            <person name="Lewis D."/>
            <person name="Lewis T."/>
            <person name="Lindblad-toh K."/>
            <person name="Liu X."/>
            <person name="Lokyitsang T."/>
            <person name="Lokyitsang Y."/>
            <person name="Lucien O."/>
            <person name="Lui A."/>
            <person name="Ma L.J."/>
            <person name="Mabbitt R."/>
            <person name="Macdonald J."/>
            <person name="Maclean C."/>
            <person name="Major J."/>
            <person name="Manning J."/>
            <person name="Marabella R."/>
            <person name="Maru K."/>
            <person name="Matthews C."/>
            <person name="Mauceli E."/>
            <person name="Mccarthy M."/>
            <person name="Mcdonough S."/>
            <person name="Mcghee T."/>
            <person name="Meldrim J."/>
            <person name="Meneus L."/>
            <person name="Mesirov J."/>
            <person name="Mihalev A."/>
            <person name="Mihova T."/>
            <person name="Mikkelsen T."/>
            <person name="Mlenga V."/>
            <person name="Moru K."/>
            <person name="Mozes J."/>
            <person name="Mulrain L."/>
            <person name="Munson G."/>
            <person name="Naylor J."/>
            <person name="Newes C."/>
            <person name="Nguyen C."/>
            <person name="Nguyen N."/>
            <person name="Nguyen T."/>
            <person name="Nicol R."/>
            <person name="Nielsen C."/>
            <person name="Nizzari M."/>
            <person name="Norbu C."/>
            <person name="Norbu N."/>
            <person name="O'donnell P."/>
            <person name="Okoawo O."/>
            <person name="O'leary S."/>
            <person name="Omotosho B."/>
            <person name="O'neill K."/>
            <person name="Osman S."/>
            <person name="Parker S."/>
            <person name="Perrin D."/>
            <person name="Phunkhang P."/>
            <person name="Piqani B."/>
            <person name="Purcell S."/>
            <person name="Rachupka T."/>
            <person name="Ramasamy U."/>
            <person name="Rameau R."/>
            <person name="Ray V."/>
            <person name="Raymond C."/>
            <person name="Retta R."/>
            <person name="Richardson S."/>
            <person name="Rise C."/>
            <person name="Rodriguez J."/>
            <person name="Rogers J."/>
            <person name="Rogov P."/>
            <person name="Rutman M."/>
            <person name="Schupbach R."/>
            <person name="Seaman C."/>
            <person name="Settipalli S."/>
            <person name="Sharpe T."/>
            <person name="Sheridan J."/>
            <person name="Sherpa N."/>
            <person name="Shi J."/>
            <person name="Smirnov S."/>
            <person name="Smith C."/>
            <person name="Sougnez C."/>
            <person name="Spencer B."/>
            <person name="Stalker J."/>
            <person name="Stange-thomann N."/>
            <person name="Stavropoulos S."/>
            <person name="Stetson K."/>
            <person name="Stone C."/>
            <person name="Stone S."/>
            <person name="Stubbs M."/>
            <person name="Talamas J."/>
            <person name="Tchuinga P."/>
            <person name="Tenzing P."/>
            <person name="Tesfaye S."/>
            <person name="Theodore J."/>
            <person name="Thoulutsang Y."/>
            <person name="Topham K."/>
            <person name="Towey S."/>
            <person name="Tsamla T."/>
            <person name="Tsomo N."/>
            <person name="Vallee D."/>
            <person name="Vassiliev H."/>
            <person name="Venkataraman V."/>
            <person name="Vinson J."/>
            <person name="Vo A."/>
            <person name="Wade C."/>
            <person name="Wang S."/>
            <person name="Wangchuk T."/>
            <person name="Wangdi T."/>
            <person name="Whittaker C."/>
            <person name="Wilkinson J."/>
            <person name="Wu Y."/>
            <person name="Wyman D."/>
            <person name="Yadav S."/>
            <person name="Yang S."/>
            <person name="Yang X."/>
            <person name="Yeager S."/>
            <person name="Yee E."/>
            <person name="Young G."/>
            <person name="Zainoun J."/>
            <person name="Zembeck L."/>
            <person name="Zimmer A."/>
            <person name="Zody M."/>
            <person name="Lander E."/>
        </authorList>
    </citation>
    <scope>NUCLEOTIDE SEQUENCE [LARGE SCALE GENOMIC DNA]</scope>
</reference>
<dbReference type="InterPro" id="IPR013932">
    <property type="entry name" value="TATA-bd_TIP120"/>
</dbReference>
<organism evidence="6 7">
    <name type="scientific">Ciona savignyi</name>
    <name type="common">Pacific transparent sea squirt</name>
    <dbReference type="NCBI Taxonomy" id="51511"/>
    <lineage>
        <taxon>Eukaryota</taxon>
        <taxon>Metazoa</taxon>
        <taxon>Chordata</taxon>
        <taxon>Tunicata</taxon>
        <taxon>Ascidiacea</taxon>
        <taxon>Phlebobranchia</taxon>
        <taxon>Cionidae</taxon>
        <taxon>Ciona</taxon>
    </lineage>
</organism>
<name>H2YRC0_CIOSA</name>
<dbReference type="PANTHER" id="PTHR12696">
    <property type="entry name" value="TIP120"/>
    <property type="match status" value="1"/>
</dbReference>
<dbReference type="STRING" id="51511.ENSCSAVP00000007880"/>
<feature type="region of interest" description="Disordered" evidence="4">
    <location>
        <begin position="723"/>
        <end position="777"/>
    </location>
</feature>
<feature type="compositionally biased region" description="Basic residues" evidence="4">
    <location>
        <begin position="727"/>
        <end position="736"/>
    </location>
</feature>
<keyword evidence="3" id="KW-0833">Ubl conjugation pathway</keyword>
<accession>H2YRC0</accession>
<feature type="domain" description="TATA-binding protein interacting (TIP20)" evidence="5">
    <location>
        <begin position="1072"/>
        <end position="1190"/>
    </location>
</feature>
<dbReference type="GO" id="GO:0010265">
    <property type="term" value="P:SCF complex assembly"/>
    <property type="evidence" value="ECO:0007669"/>
    <property type="project" value="InterPro"/>
</dbReference>
<dbReference type="GeneTree" id="ENSGT00390000017740"/>
<dbReference type="Gene3D" id="1.25.10.10">
    <property type="entry name" value="Leucine-rich Repeat Variant"/>
    <property type="match status" value="2"/>
</dbReference>
<dbReference type="InParanoid" id="H2YRC0"/>
<feature type="compositionally biased region" description="Polar residues" evidence="4">
    <location>
        <begin position="763"/>
        <end position="777"/>
    </location>
</feature>
<evidence type="ECO:0000256" key="4">
    <source>
        <dbReference type="SAM" id="MobiDB-lite"/>
    </source>
</evidence>
<evidence type="ECO:0000256" key="3">
    <source>
        <dbReference type="ARBA" id="ARBA00022786"/>
    </source>
</evidence>
<dbReference type="InterPro" id="IPR039852">
    <property type="entry name" value="CAND1/CAND2"/>
</dbReference>
<sequence>MANVSYHISSLLDKMNSHDKDYRFMATNDLMTELQKDSIKLDDDSERKVVKMLLKLLEDKNGEVQNLAVRCLGPLVGKVKDYQIDTIVDTLCSNMLSEKEQLRDISSIGLKTVITELPQSNMSEIGRICKQITNRLTEAVAKQKDVSVQLEALDILGDLLSRHGALLASYHSQIKDALLPLLKSGRMAVRKRSNTAVGHLVITCNNVIFGELVGHLVSELKSSGTKPVDAETLTRTRRTYVQCICSVTRQAGHRVGKYLQDIMPLITMFCEQEEADDELREHCIQAFELFVRRCPMEVTSYLSSIITMCLQYITYDPNYNYDEDDDIIDDDVIGDEDDEDDDYSDDEDMSWKVRRASAKCLEAVMSTRPELLMDLYQTVSLPLVARFKVINDIFGLQEREESVRADIFTAFIALVKHTRNLSVDLGVNVANGGEQQMETDTPTSLLLSQVPTIVKSIHKHLLEKSTKTRHCCFSLLTQLVLTVPGCLAHHIGSLIPGVEHSLSQNRNNSSNMKIDALNFIHVLLTNHEPTVILPYVKALSPLIVVCVKDPFYKITSDALLAMQDLVKVVCDDNVTFESDSLIQTLYLATLHRLKTSDIDQEVKERAIMCMGQIMSSAGQRLQSEVSNTLELFLDRLRNEITRLTTVKSLHMIALSRRLSLSPILPRAMPVLANFLRKNQRSLKISTLRCLDSIFTNYADLLSYSSQQSVGIMFEGSVLSARNPSLNQRRRPPHHPAVHATAGSHATTASNLPPEIDDEAASLLPSTGTDFSSQTSIPLHSKYTNPITSKYTNPPPANTLTQHPMQQNASLPFAILSCVSSCWTWRTRKSTDSIRTFVFLYRGEIGQRIDLTSFPDLERVSCWETFGATNEEVKSAASFSLGRICIGNLQHYLPGMIKQIQLQSKNQYLLLHSLKETITFSTHEALGGYMENIWELLVRFAESPEEGTRNVVAECLGRLTLIHPVHFLPKLQGFLKSGSPKVRSTVISAVKVAITDQPRPIDPMLKSCFGDFLALLEVRGGRGLGKHKKTSNCLNIPSTPFNSTLVLPQDPDINVRRVTLTLLNSAAHNKAALIKDLLPETLPKLYGETRIRKELIREVLMGPFRHTVDDGLDVRKAAFECMYTLLESSVTQLDIFQFLTYVENGLKDSYDIKMLTFLMLVRLANLCPTAVLQHVDKLVEPLRATCSVKVMHGIVNIITRYHQATSGVVSKQVKADSVKQEFEKQDELKRSALRAVNALLTIPEADKSPAMSEFLAQVRSSTDLSAMFESVQNDSSSTTSMVAMEAMDTS</sequence>
<keyword evidence="2" id="KW-0677">Repeat</keyword>
<dbReference type="InterPro" id="IPR016024">
    <property type="entry name" value="ARM-type_fold"/>
</dbReference>
<dbReference type="OMA" id="AYIPHFQ"/>
<protein>
    <recommendedName>
        <fullName evidence="5">TATA-binding protein interacting (TIP20) domain-containing protein</fullName>
    </recommendedName>
</protein>
<dbReference type="InterPro" id="IPR011989">
    <property type="entry name" value="ARM-like"/>
</dbReference>
<evidence type="ECO:0000313" key="7">
    <source>
        <dbReference type="Proteomes" id="UP000007875"/>
    </source>
</evidence>
<dbReference type="SUPFAM" id="SSF48371">
    <property type="entry name" value="ARM repeat"/>
    <property type="match status" value="1"/>
</dbReference>
<feature type="region of interest" description="Disordered" evidence="4">
    <location>
        <begin position="783"/>
        <end position="802"/>
    </location>
</feature>
<evidence type="ECO:0000313" key="6">
    <source>
        <dbReference type="Ensembl" id="ENSCSAVP00000007880.1"/>
    </source>
</evidence>
<dbReference type="Proteomes" id="UP000007875">
    <property type="component" value="Unassembled WGS sequence"/>
</dbReference>
<feature type="compositionally biased region" description="Low complexity" evidence="4">
    <location>
        <begin position="737"/>
        <end position="749"/>
    </location>
</feature>
<dbReference type="FunCoup" id="H2YRC0">
    <property type="interactions" value="395"/>
</dbReference>